<dbReference type="SUPFAM" id="SSF49265">
    <property type="entry name" value="Fibronectin type III"/>
    <property type="match status" value="1"/>
</dbReference>
<organism evidence="2 3">
    <name type="scientific">Eubacterium ventriosum ATCC 27560</name>
    <dbReference type="NCBI Taxonomy" id="411463"/>
    <lineage>
        <taxon>Bacteria</taxon>
        <taxon>Bacillati</taxon>
        <taxon>Bacillota</taxon>
        <taxon>Clostridia</taxon>
        <taxon>Eubacteriales</taxon>
        <taxon>Eubacteriaceae</taxon>
        <taxon>Eubacterium</taxon>
    </lineage>
</organism>
<dbReference type="InterPro" id="IPR008964">
    <property type="entry name" value="Invasin/intimin_cell_adhesion"/>
</dbReference>
<dbReference type="AlphaFoldDB" id="A5Z8N1"/>
<dbReference type="InterPro" id="IPR013783">
    <property type="entry name" value="Ig-like_fold"/>
</dbReference>
<evidence type="ECO:0000259" key="1">
    <source>
        <dbReference type="SMART" id="SM00635"/>
    </source>
</evidence>
<dbReference type="EMBL" id="AAVL02000036">
    <property type="protein sequence ID" value="EDM50754.1"/>
    <property type="molecule type" value="Genomic_DNA"/>
</dbReference>
<dbReference type="SMART" id="SM00635">
    <property type="entry name" value="BID_2"/>
    <property type="match status" value="3"/>
</dbReference>
<comment type="caution">
    <text evidence="2">The sequence shown here is derived from an EMBL/GenBank/DDBJ whole genome shotgun (WGS) entry which is preliminary data.</text>
</comment>
<name>A5Z8N1_9FIRM</name>
<dbReference type="Pfam" id="PF21461">
    <property type="entry name" value="HL_N-beta"/>
    <property type="match status" value="1"/>
</dbReference>
<evidence type="ECO:0000313" key="3">
    <source>
        <dbReference type="Proteomes" id="UP000006000"/>
    </source>
</evidence>
<dbReference type="InterPro" id="IPR048734">
    <property type="entry name" value="HL_N-beta"/>
</dbReference>
<dbReference type="Gene3D" id="2.60.40.10">
    <property type="entry name" value="Immunoglobulins"/>
    <property type="match status" value="1"/>
</dbReference>
<dbReference type="RefSeq" id="WP_005359041.1">
    <property type="nucleotide sequence ID" value="NZ_DS264265.1"/>
</dbReference>
<protein>
    <submittedName>
        <fullName evidence="2">Bacterial group 2 Ig-like protein</fullName>
    </submittedName>
</protein>
<feature type="domain" description="BIG2" evidence="1">
    <location>
        <begin position="39"/>
        <end position="138"/>
    </location>
</feature>
<dbReference type="OrthoDB" id="2053604at2"/>
<gene>
    <name evidence="2" type="ORF">EUBVEN_02073</name>
</gene>
<feature type="domain" description="BIG2" evidence="1">
    <location>
        <begin position="201"/>
        <end position="277"/>
    </location>
</feature>
<feature type="domain" description="BIG2" evidence="1">
    <location>
        <begin position="353"/>
        <end position="429"/>
    </location>
</feature>
<reference evidence="2 3" key="2">
    <citation type="submission" date="2007-04" db="EMBL/GenBank/DDBJ databases">
        <title>Draft genome sequence of Eubacterium ventriosum (ATCC 27560).</title>
        <authorList>
            <person name="Sudarsanam P."/>
            <person name="Ley R."/>
            <person name="Guruge J."/>
            <person name="Turnbaugh P.J."/>
            <person name="Mahowald M."/>
            <person name="Liep D."/>
            <person name="Gordon J."/>
        </authorList>
    </citation>
    <scope>NUCLEOTIDE SEQUENCE [LARGE SCALE GENOMIC DNA]</scope>
    <source>
        <strain evidence="2 3">ATCC 27560</strain>
    </source>
</reference>
<proteinExistence type="predicted"/>
<dbReference type="InterPro" id="IPR036116">
    <property type="entry name" value="FN3_sf"/>
</dbReference>
<dbReference type="STRING" id="411463.EUBVEN_02073"/>
<dbReference type="SUPFAM" id="SSF49373">
    <property type="entry name" value="Invasin/intimin cell-adhesion fragments"/>
    <property type="match status" value="1"/>
</dbReference>
<dbReference type="Gene3D" id="2.60.40.1080">
    <property type="match status" value="3"/>
</dbReference>
<accession>A5Z8N1</accession>
<dbReference type="HOGENOM" id="CLU_427442_0_0_9"/>
<evidence type="ECO:0000313" key="2">
    <source>
        <dbReference type="EMBL" id="EDM50754.1"/>
    </source>
</evidence>
<reference evidence="2 3" key="1">
    <citation type="submission" date="2007-03" db="EMBL/GenBank/DDBJ databases">
        <authorList>
            <person name="Fulton L."/>
            <person name="Clifton S."/>
            <person name="Fulton B."/>
            <person name="Xu J."/>
            <person name="Minx P."/>
            <person name="Pepin K.H."/>
            <person name="Johnson M."/>
            <person name="Thiruvilangam P."/>
            <person name="Bhonagiri V."/>
            <person name="Nash W.E."/>
            <person name="Mardis E.R."/>
            <person name="Wilson R.K."/>
        </authorList>
    </citation>
    <scope>NUCLEOTIDE SEQUENCE [LARGE SCALE GENOMIC DNA]</scope>
    <source>
        <strain evidence="2 3">ATCC 27560</strain>
    </source>
</reference>
<sequence length="649" mass="72747">MSKKILVMMLIIISAISFIKQPNLNVMADEKAKIEIWSESLNERIEHRSIEVGNSNPNFSIKVTPSDTTIENVTWVTENIGVATVEGNNSTATVYGVSEGSTKLVLSALTKKYGILNYDCVISIYTKINDISGVIKKTTTLYRGADSSSWVRTEKAKVGQELTIIGSCGNYYYVKLPDNYIFDDNRSKREAYVLKSDVNIPVTDVVLDKDNIVLPVGDNSNLSTEVYPNIASNKNYNYKLSDSGVAEINNGSIKTKKEGMTVITAVADNKEASCNVSVYTPINATSGTLARNTSLYAGASEKCRVKKNDGKKGNSLKVIGKCGSYYYVEFSENYFGNNSDNKAFVPISDVYIPVERIEVSETNIIMNINQKTKINVKVYPEIATNKNVEFKVTKGKIYVNKIGEIKPIVEGESIIDVYGANGEKAHSCTVQVLKDKVIEKLDPDNKFTVSGLRTDLDGNYITFSECQGASEYIVFRKEGKKWEDIYYSYNNDSKNYRSVFDPGAKLGKKYKYKIVAYYKYVTYKNGKLGTERLTKTIISPEITTGTPELKANKQNNKKGVVKNIKLKWNKMSYDYNNKSLKGGYVISRKIGSGKKKQIKTINNKKTTNYTDSKVSKNKNYVYYIKAFYETKSGKKIYSPVRKIEVNTKK</sequence>
<dbReference type="InterPro" id="IPR003343">
    <property type="entry name" value="Big_2"/>
</dbReference>
<dbReference type="Proteomes" id="UP000006000">
    <property type="component" value="Unassembled WGS sequence"/>
</dbReference>